<evidence type="ECO:0000256" key="1">
    <source>
        <dbReference type="ARBA" id="ARBA00022500"/>
    </source>
</evidence>
<dbReference type="InterPro" id="IPR028976">
    <property type="entry name" value="CheC-like_sf"/>
</dbReference>
<keyword evidence="1" id="KW-0145">Chemotaxis</keyword>
<dbReference type="EMBL" id="CP047385">
    <property type="protein sequence ID" value="QHF15202.1"/>
    <property type="molecule type" value="Genomic_DNA"/>
</dbReference>
<sequence>MTTMNRSTPRESVSQFLILEDSVEHEYPEALVRGMIDITDGVFRGLFGEIAMRCEPPSVVRDRIIFGEVFSLIPLESAWCRGYMMMQAEQVPFMQLLEHTGRCEGQAGFRELNGMLGELTNLIWGAFKNRYMGDPLAVDRAQVQVPLLINHKQKYISFGTDNPQLCFVYRLTDPVNAQTVTLHQHFVFSLNWSPEAFREAAQVATEPVETGALEIF</sequence>
<proteinExistence type="predicted"/>
<evidence type="ECO:0008006" key="4">
    <source>
        <dbReference type="Google" id="ProtNLM"/>
    </source>
</evidence>
<dbReference type="Gene3D" id="3.40.1550.10">
    <property type="entry name" value="CheC-like"/>
    <property type="match status" value="1"/>
</dbReference>
<organism evidence="2 3">
    <name type="scientific">Pandoraea fibrosis</name>
    <dbReference type="NCBI Taxonomy" id="1891094"/>
    <lineage>
        <taxon>Bacteria</taxon>
        <taxon>Pseudomonadati</taxon>
        <taxon>Pseudomonadota</taxon>
        <taxon>Betaproteobacteria</taxon>
        <taxon>Burkholderiales</taxon>
        <taxon>Burkholderiaceae</taxon>
        <taxon>Pandoraea</taxon>
    </lineage>
</organism>
<dbReference type="Proteomes" id="UP000035080">
    <property type="component" value="Chromosome"/>
</dbReference>
<name>A0ABX6HW95_9BURK</name>
<reference evidence="2 3" key="1">
    <citation type="journal article" date="2015" name="Genome Announc.">
        <title>Genome Sequences of Two Pandoraea pnomenusa Isolates Recovered 11 Months Apart from a Cystic Fibrosis Patient.</title>
        <authorList>
            <person name="Ee R."/>
            <person name="Ambrose M."/>
            <person name="Lazenby J."/>
            <person name="Williams P."/>
            <person name="Chan K.G."/>
            <person name="Roddam L."/>
        </authorList>
    </citation>
    <scope>NUCLEOTIDE SEQUENCE [LARGE SCALE GENOMIC DNA]</scope>
    <source>
        <strain evidence="2 3">6399</strain>
    </source>
</reference>
<evidence type="ECO:0000313" key="3">
    <source>
        <dbReference type="Proteomes" id="UP000035080"/>
    </source>
</evidence>
<gene>
    <name evidence="2" type="ORF">PI93_023010</name>
</gene>
<accession>A0ABX6HW95</accession>
<evidence type="ECO:0000313" key="2">
    <source>
        <dbReference type="EMBL" id="QHF15202.1"/>
    </source>
</evidence>
<protein>
    <recommendedName>
        <fullName evidence="4">Chemotaxis protein CheX</fullName>
    </recommendedName>
</protein>
<keyword evidence="3" id="KW-1185">Reference proteome</keyword>